<evidence type="ECO:0000313" key="5">
    <source>
        <dbReference type="Proteomes" id="UP000503018"/>
    </source>
</evidence>
<dbReference type="AlphaFoldDB" id="A0A6M4AZ48"/>
<dbReference type="CDD" id="cd04301">
    <property type="entry name" value="NAT_SF"/>
    <property type="match status" value="1"/>
</dbReference>
<dbReference type="KEGG" id="slan:GV829_07445"/>
<feature type="domain" description="N-acetyltransferase" evidence="3">
    <location>
        <begin position="3"/>
        <end position="177"/>
    </location>
</feature>
<dbReference type="Gene3D" id="3.40.630.30">
    <property type="match status" value="1"/>
</dbReference>
<dbReference type="PROSITE" id="PS51186">
    <property type="entry name" value="GNAT"/>
    <property type="match status" value="1"/>
</dbReference>
<reference evidence="4 5" key="1">
    <citation type="submission" date="2020-01" db="EMBL/GenBank/DDBJ databases">
        <title>Sphingomonas sp. strain CSW-10.</title>
        <authorList>
            <person name="Chen W.-M."/>
        </authorList>
    </citation>
    <scope>NUCLEOTIDE SEQUENCE [LARGE SCALE GENOMIC DNA]</scope>
    <source>
        <strain evidence="4 5">CSW-10</strain>
    </source>
</reference>
<dbReference type="InterPro" id="IPR016181">
    <property type="entry name" value="Acyl_CoA_acyltransferase"/>
</dbReference>
<dbReference type="Proteomes" id="UP000503018">
    <property type="component" value="Chromosome"/>
</dbReference>
<dbReference type="SUPFAM" id="SSF55729">
    <property type="entry name" value="Acyl-CoA N-acyltransferases (Nat)"/>
    <property type="match status" value="1"/>
</dbReference>
<keyword evidence="2" id="KW-0012">Acyltransferase</keyword>
<keyword evidence="1 4" id="KW-0808">Transferase</keyword>
<evidence type="ECO:0000256" key="2">
    <source>
        <dbReference type="ARBA" id="ARBA00023315"/>
    </source>
</evidence>
<dbReference type="PANTHER" id="PTHR43877">
    <property type="entry name" value="AMINOALKYLPHOSPHONATE N-ACETYLTRANSFERASE-RELATED-RELATED"/>
    <property type="match status" value="1"/>
</dbReference>
<name>A0A6M4AZ48_9SPHN</name>
<dbReference type="InterPro" id="IPR050832">
    <property type="entry name" value="Bact_Acetyltransf"/>
</dbReference>
<proteinExistence type="predicted"/>
<dbReference type="InterPro" id="IPR000182">
    <property type="entry name" value="GNAT_dom"/>
</dbReference>
<evidence type="ECO:0000259" key="3">
    <source>
        <dbReference type="PROSITE" id="PS51186"/>
    </source>
</evidence>
<keyword evidence="5" id="KW-1185">Reference proteome</keyword>
<organism evidence="4 5">
    <name type="scientific">Sphingomonas lacunae</name>
    <dbReference type="NCBI Taxonomy" id="2698828"/>
    <lineage>
        <taxon>Bacteria</taxon>
        <taxon>Pseudomonadati</taxon>
        <taxon>Pseudomonadota</taxon>
        <taxon>Alphaproteobacteria</taxon>
        <taxon>Sphingomonadales</taxon>
        <taxon>Sphingomonadaceae</taxon>
        <taxon>Sphingomonas</taxon>
    </lineage>
</organism>
<evidence type="ECO:0000313" key="4">
    <source>
        <dbReference type="EMBL" id="QJQ33640.1"/>
    </source>
</evidence>
<sequence>MVADFSVAEPVLADAEALSAMAQASFCDTFAYRNYPADDLAGFLATAMGPERYAAQIADPAYGLRIVRNLSNEIIGFIKMGPNDLPLVDGDQNDAVRELHQLYLLPAAKGTGMADFLMNWGVEWARAEGARSLYLSVYFENIRAQKFYARHGFVEIGKNPFWVGQTCDDDRVWRRPL</sequence>
<gene>
    <name evidence="4" type="ORF">GV829_07445</name>
</gene>
<dbReference type="EMBL" id="CP053015">
    <property type="protein sequence ID" value="QJQ33640.1"/>
    <property type="molecule type" value="Genomic_DNA"/>
</dbReference>
<dbReference type="Pfam" id="PF00583">
    <property type="entry name" value="Acetyltransf_1"/>
    <property type="match status" value="1"/>
</dbReference>
<accession>A0A6M4AZ48</accession>
<dbReference type="GO" id="GO:0016747">
    <property type="term" value="F:acyltransferase activity, transferring groups other than amino-acyl groups"/>
    <property type="evidence" value="ECO:0007669"/>
    <property type="project" value="InterPro"/>
</dbReference>
<evidence type="ECO:0000256" key="1">
    <source>
        <dbReference type="ARBA" id="ARBA00022679"/>
    </source>
</evidence>
<protein>
    <submittedName>
        <fullName evidence="4">GNAT family N-acetyltransferase</fullName>
    </submittedName>
</protein>